<evidence type="ECO:0000313" key="11">
    <source>
        <dbReference type="Proteomes" id="UP001156694"/>
    </source>
</evidence>
<dbReference type="SUPFAM" id="SSF69593">
    <property type="entry name" value="Glycerol-3-phosphate (1)-acyltransferase"/>
    <property type="match status" value="1"/>
</dbReference>
<dbReference type="PANTHER" id="PTHR23063">
    <property type="entry name" value="PHOSPHOLIPID ACYLTRANSFERASE"/>
    <property type="match status" value="1"/>
</dbReference>
<feature type="transmembrane region" description="Helical" evidence="8">
    <location>
        <begin position="20"/>
        <end position="44"/>
    </location>
</feature>
<dbReference type="SMART" id="SM00563">
    <property type="entry name" value="PlsC"/>
    <property type="match status" value="1"/>
</dbReference>
<protein>
    <submittedName>
        <fullName evidence="10">1-acyl-sn-glycerol-3-phosphate acyltransferase</fullName>
    </submittedName>
</protein>
<dbReference type="EMBL" id="BSNN01000008">
    <property type="protein sequence ID" value="GLQ36038.1"/>
    <property type="molecule type" value="Genomic_DNA"/>
</dbReference>
<dbReference type="CDD" id="cd07989">
    <property type="entry name" value="LPLAT_AGPAT-like"/>
    <property type="match status" value="1"/>
</dbReference>
<evidence type="ECO:0000256" key="1">
    <source>
        <dbReference type="ARBA" id="ARBA00004370"/>
    </source>
</evidence>
<keyword evidence="3 8" id="KW-0812">Transmembrane</keyword>
<accession>A0ABQ5VX71</accession>
<evidence type="ECO:0000256" key="8">
    <source>
        <dbReference type="SAM" id="Phobius"/>
    </source>
</evidence>
<comment type="caution">
    <text evidence="10">The sequence shown here is derived from an EMBL/GenBank/DDBJ whole genome shotgun (WGS) entry which is preliminary data.</text>
</comment>
<evidence type="ECO:0000313" key="10">
    <source>
        <dbReference type="EMBL" id="GLQ36038.1"/>
    </source>
</evidence>
<proteinExistence type="predicted"/>
<dbReference type="InterPro" id="IPR002123">
    <property type="entry name" value="Plipid/glycerol_acylTrfase"/>
</dbReference>
<comment type="subcellular location">
    <subcellularLocation>
        <location evidence="1">Membrane</location>
    </subcellularLocation>
</comment>
<organism evidence="10 11">
    <name type="scientific">Amylibacter marinus</name>
    <dbReference type="NCBI Taxonomy" id="1475483"/>
    <lineage>
        <taxon>Bacteria</taxon>
        <taxon>Pseudomonadati</taxon>
        <taxon>Pseudomonadota</taxon>
        <taxon>Alphaproteobacteria</taxon>
        <taxon>Rhodobacterales</taxon>
        <taxon>Paracoccaceae</taxon>
        <taxon>Amylibacter</taxon>
    </lineage>
</organism>
<evidence type="ECO:0000256" key="2">
    <source>
        <dbReference type="ARBA" id="ARBA00022679"/>
    </source>
</evidence>
<sequence length="266" mass="29605">MHSWGNSEGTEMRRPTALGWVALGLRVVAMAVVIFGLFGPMFLARRLGARNLAQSIVRVACRISVGIIGLRVSCRGAPMQHAGAVVANHGSWIDILTLNAVQKIYFVSKDEVEGWPLVGALARGIGTVFIRRKRTDAALQKQVFLDRISSGDRLLFFPEGTSTDGKRVLPFKPTLFAAFFEPELAALTWIQPVTVNYLSPRGQRDDFYGWWGDMDFVEAFVMVVGSLRQGRVEIIFHAPLKVTDFKDRKALAQQAETIVRQDLTTR</sequence>
<evidence type="ECO:0000256" key="6">
    <source>
        <dbReference type="ARBA" id="ARBA00023136"/>
    </source>
</evidence>
<keyword evidence="2" id="KW-0808">Transferase</keyword>
<dbReference type="Pfam" id="PF01553">
    <property type="entry name" value="Acyltransferase"/>
    <property type="match status" value="1"/>
</dbReference>
<keyword evidence="11" id="KW-1185">Reference proteome</keyword>
<reference evidence="11" key="1">
    <citation type="journal article" date="2019" name="Int. J. Syst. Evol. Microbiol.">
        <title>The Global Catalogue of Microorganisms (GCM) 10K type strain sequencing project: providing services to taxonomists for standard genome sequencing and annotation.</title>
        <authorList>
            <consortium name="The Broad Institute Genomics Platform"/>
            <consortium name="The Broad Institute Genome Sequencing Center for Infectious Disease"/>
            <person name="Wu L."/>
            <person name="Ma J."/>
        </authorList>
    </citation>
    <scope>NUCLEOTIDE SEQUENCE [LARGE SCALE GENOMIC DNA]</scope>
    <source>
        <strain evidence="11">NBRC 110140</strain>
    </source>
</reference>
<evidence type="ECO:0000256" key="4">
    <source>
        <dbReference type="ARBA" id="ARBA00022989"/>
    </source>
</evidence>
<name>A0ABQ5VX71_9RHOB</name>
<dbReference type="Proteomes" id="UP001156694">
    <property type="component" value="Unassembled WGS sequence"/>
</dbReference>
<keyword evidence="6 8" id="KW-0472">Membrane</keyword>
<keyword evidence="5" id="KW-0443">Lipid metabolism</keyword>
<dbReference type="PANTHER" id="PTHR23063:SF52">
    <property type="entry name" value="LYSOPHOSPHATIDYLCHOLINE ACYLTRANSFERASE"/>
    <property type="match status" value="1"/>
</dbReference>
<keyword evidence="7 10" id="KW-0012">Acyltransferase</keyword>
<evidence type="ECO:0000259" key="9">
    <source>
        <dbReference type="SMART" id="SM00563"/>
    </source>
</evidence>
<keyword evidence="4 8" id="KW-1133">Transmembrane helix</keyword>
<gene>
    <name evidence="10" type="ORF">GCM10007939_23220</name>
</gene>
<evidence type="ECO:0000256" key="7">
    <source>
        <dbReference type="ARBA" id="ARBA00023315"/>
    </source>
</evidence>
<dbReference type="GO" id="GO:0016746">
    <property type="term" value="F:acyltransferase activity"/>
    <property type="evidence" value="ECO:0007669"/>
    <property type="project" value="UniProtKB-KW"/>
</dbReference>
<evidence type="ECO:0000256" key="5">
    <source>
        <dbReference type="ARBA" id="ARBA00023098"/>
    </source>
</evidence>
<feature type="domain" description="Phospholipid/glycerol acyltransferase" evidence="9">
    <location>
        <begin position="83"/>
        <end position="198"/>
    </location>
</feature>
<evidence type="ECO:0000256" key="3">
    <source>
        <dbReference type="ARBA" id="ARBA00022692"/>
    </source>
</evidence>